<evidence type="ECO:0000256" key="5">
    <source>
        <dbReference type="ARBA" id="ARBA00013269"/>
    </source>
</evidence>
<comment type="cofactor">
    <cofactor evidence="1 13">
        <name>Mg(2+)</name>
        <dbReference type="ChEBI" id="CHEBI:18420"/>
    </cofactor>
</comment>
<dbReference type="FunFam" id="2.40.340.10:FF:000003">
    <property type="entry name" value="Molybdopterin molybdenumtransferase"/>
    <property type="match status" value="1"/>
</dbReference>
<dbReference type="GO" id="GO:0006777">
    <property type="term" value="P:Mo-molybdopterin cofactor biosynthetic process"/>
    <property type="evidence" value="ECO:0007669"/>
    <property type="project" value="UniProtKB-UniRule"/>
</dbReference>
<accession>A0AB33Z256</accession>
<dbReference type="SUPFAM" id="SSF63882">
    <property type="entry name" value="MoeA N-terminal region -like"/>
    <property type="match status" value="1"/>
</dbReference>
<dbReference type="InterPro" id="IPR005110">
    <property type="entry name" value="MoeA_linker/N"/>
</dbReference>
<dbReference type="Gene3D" id="2.40.340.10">
    <property type="entry name" value="MoeA, C-terminal, domain IV"/>
    <property type="match status" value="1"/>
</dbReference>
<reference evidence="15 16" key="1">
    <citation type="journal article" date="2013" name="Genome Announc.">
        <title>Genome Sequence of the Pyrene- and Fluoranthene-Degrading Bacterium Cycloclasticus sp. Strain PY97M.</title>
        <authorList>
            <person name="Cui Z."/>
            <person name="Xu G."/>
            <person name="Li Q."/>
            <person name="Gao W."/>
            <person name="Zheng L."/>
        </authorList>
    </citation>
    <scope>NUCLEOTIDE SEQUENCE [LARGE SCALE GENOMIC DNA]</scope>
    <source>
        <strain evidence="15 16">PY97M</strain>
    </source>
</reference>
<dbReference type="NCBIfam" id="TIGR00177">
    <property type="entry name" value="molyb_syn"/>
    <property type="match status" value="1"/>
</dbReference>
<protein>
    <recommendedName>
        <fullName evidence="6 13">Molybdopterin molybdenumtransferase</fullName>
        <ecNumber evidence="5 13">2.10.1.1</ecNumber>
    </recommendedName>
</protein>
<dbReference type="NCBIfam" id="NF045515">
    <property type="entry name" value="Glp_gephyrin"/>
    <property type="match status" value="1"/>
</dbReference>
<comment type="pathway">
    <text evidence="3 13">Cofactor biosynthesis; molybdopterin biosynthesis.</text>
</comment>
<dbReference type="Gene3D" id="3.40.980.10">
    <property type="entry name" value="MoaB/Mog-like domain"/>
    <property type="match status" value="1"/>
</dbReference>
<evidence type="ECO:0000256" key="11">
    <source>
        <dbReference type="ARBA" id="ARBA00023150"/>
    </source>
</evidence>
<evidence type="ECO:0000313" key="15">
    <source>
        <dbReference type="EMBL" id="EPD13484.1"/>
    </source>
</evidence>
<dbReference type="PANTHER" id="PTHR10192">
    <property type="entry name" value="MOLYBDOPTERIN BIOSYNTHESIS PROTEIN"/>
    <property type="match status" value="1"/>
</dbReference>
<dbReference type="Gene3D" id="2.170.190.11">
    <property type="entry name" value="Molybdopterin biosynthesis moea protein, domain 3"/>
    <property type="match status" value="1"/>
</dbReference>
<dbReference type="FunFam" id="3.40.980.10:FF:000004">
    <property type="entry name" value="Molybdopterin molybdenumtransferase"/>
    <property type="match status" value="1"/>
</dbReference>
<evidence type="ECO:0000256" key="12">
    <source>
        <dbReference type="ARBA" id="ARBA00047317"/>
    </source>
</evidence>
<keyword evidence="9 13" id="KW-0479">Metal-binding</keyword>
<dbReference type="GO" id="GO:0046872">
    <property type="term" value="F:metal ion binding"/>
    <property type="evidence" value="ECO:0007669"/>
    <property type="project" value="UniProtKB-UniRule"/>
</dbReference>
<evidence type="ECO:0000256" key="10">
    <source>
        <dbReference type="ARBA" id="ARBA00022842"/>
    </source>
</evidence>
<dbReference type="Pfam" id="PF03454">
    <property type="entry name" value="MoeA_C"/>
    <property type="match status" value="1"/>
</dbReference>
<dbReference type="InterPro" id="IPR008284">
    <property type="entry name" value="MoCF_biosynth_CS"/>
</dbReference>
<dbReference type="GO" id="GO:0061599">
    <property type="term" value="F:molybdopterin molybdotransferase activity"/>
    <property type="evidence" value="ECO:0007669"/>
    <property type="project" value="UniProtKB-UniRule"/>
</dbReference>
<proteinExistence type="inferred from homology"/>
<dbReference type="InterPro" id="IPR005111">
    <property type="entry name" value="MoeA_C_domain_IV"/>
</dbReference>
<keyword evidence="7 13" id="KW-0500">Molybdenum</keyword>
<comment type="function">
    <text evidence="2 13">Catalyzes the insertion of molybdate into adenylated molybdopterin with the concomitant release of AMP.</text>
</comment>
<dbReference type="GO" id="GO:0005829">
    <property type="term" value="C:cytosol"/>
    <property type="evidence" value="ECO:0007669"/>
    <property type="project" value="TreeGrafter"/>
</dbReference>
<evidence type="ECO:0000256" key="9">
    <source>
        <dbReference type="ARBA" id="ARBA00022723"/>
    </source>
</evidence>
<dbReference type="InterPro" id="IPR036135">
    <property type="entry name" value="MoeA_linker/N_sf"/>
</dbReference>
<dbReference type="EMBL" id="ASHL01000002">
    <property type="protein sequence ID" value="EPD13484.1"/>
    <property type="molecule type" value="Genomic_DNA"/>
</dbReference>
<evidence type="ECO:0000256" key="13">
    <source>
        <dbReference type="RuleBase" id="RU365090"/>
    </source>
</evidence>
<evidence type="ECO:0000313" key="16">
    <source>
        <dbReference type="Proteomes" id="UP000015462"/>
    </source>
</evidence>
<dbReference type="InterPro" id="IPR036425">
    <property type="entry name" value="MoaB/Mog-like_dom_sf"/>
</dbReference>
<comment type="catalytic activity">
    <reaction evidence="12">
        <text>adenylyl-molybdopterin + molybdate = Mo-molybdopterin + AMP + H(+)</text>
        <dbReference type="Rhea" id="RHEA:35047"/>
        <dbReference type="ChEBI" id="CHEBI:15378"/>
        <dbReference type="ChEBI" id="CHEBI:36264"/>
        <dbReference type="ChEBI" id="CHEBI:62727"/>
        <dbReference type="ChEBI" id="CHEBI:71302"/>
        <dbReference type="ChEBI" id="CHEBI:456215"/>
        <dbReference type="EC" id="2.10.1.1"/>
    </reaction>
</comment>
<dbReference type="SMART" id="SM00852">
    <property type="entry name" value="MoCF_biosynth"/>
    <property type="match status" value="1"/>
</dbReference>
<evidence type="ECO:0000256" key="4">
    <source>
        <dbReference type="ARBA" id="ARBA00010763"/>
    </source>
</evidence>
<dbReference type="PANTHER" id="PTHR10192:SF5">
    <property type="entry name" value="GEPHYRIN"/>
    <property type="match status" value="1"/>
</dbReference>
<evidence type="ECO:0000256" key="3">
    <source>
        <dbReference type="ARBA" id="ARBA00005046"/>
    </source>
</evidence>
<evidence type="ECO:0000256" key="6">
    <source>
        <dbReference type="ARBA" id="ARBA00021108"/>
    </source>
</evidence>
<keyword evidence="11 13" id="KW-0501">Molybdenum cofactor biosynthesis</keyword>
<evidence type="ECO:0000256" key="2">
    <source>
        <dbReference type="ARBA" id="ARBA00002901"/>
    </source>
</evidence>
<sequence length="422" mass="45573">MNRVDVQSSCSDDNEADTLSVDAALLKMLNAVAEKSGTEHIPLTSAVDRILAAPILSPINVPSHRNAAVDGYAIIHTDLPSSGEIKTLNIVGRIVAGHPYKGRLKQGECLQIMTGAQMPDAADTVIMQEHVEIHDNTIHIDARHKNGQNVRQAGEDIQQNHTVLEAGIKLTPPQIGLIASLGISEVHVKTPLTIAVFSTGDELLNLGEPPREGCIYDSNRYSMISALKKIGCKVLDMGIIADDPEQLRSAFKLASNSADVIFTSGGVSVGAADYTKQILAETGSINFWKVAIKPGRPIAFGHIDNTTFFGLPGNPVAVMVTFYQFALPCLQKMMGLTTPLICPTIQAKSTHSIRKIAGRTEFQRGFLSKNNNGEWEVSTTGKQGSGILRSMSDANSFIILEHERPSINKGDWVITQPFSALF</sequence>
<evidence type="ECO:0000256" key="1">
    <source>
        <dbReference type="ARBA" id="ARBA00001946"/>
    </source>
</evidence>
<comment type="caution">
    <text evidence="15">The sequence shown here is derived from an EMBL/GenBank/DDBJ whole genome shotgun (WGS) entry which is preliminary data.</text>
</comment>
<keyword evidence="10 13" id="KW-0460">Magnesium</keyword>
<dbReference type="InterPro" id="IPR036688">
    <property type="entry name" value="MoeA_C_domain_IV_sf"/>
</dbReference>
<dbReference type="InterPro" id="IPR001453">
    <property type="entry name" value="MoaB/Mog_dom"/>
</dbReference>
<dbReference type="EC" id="2.10.1.1" evidence="5 13"/>
<dbReference type="SUPFAM" id="SSF53218">
    <property type="entry name" value="Molybdenum cofactor biosynthesis proteins"/>
    <property type="match status" value="1"/>
</dbReference>
<comment type="similarity">
    <text evidence="4 13">Belongs to the MoeA family.</text>
</comment>
<organism evidence="15 16">
    <name type="scientific">Cycloclasticus pugetii</name>
    <dbReference type="NCBI Taxonomy" id="34068"/>
    <lineage>
        <taxon>Bacteria</taxon>
        <taxon>Pseudomonadati</taxon>
        <taxon>Pseudomonadota</taxon>
        <taxon>Gammaproteobacteria</taxon>
        <taxon>Thiotrichales</taxon>
        <taxon>Piscirickettsiaceae</taxon>
        <taxon>Cycloclasticus</taxon>
    </lineage>
</organism>
<feature type="domain" description="MoaB/Mog" evidence="14">
    <location>
        <begin position="195"/>
        <end position="332"/>
    </location>
</feature>
<dbReference type="RefSeq" id="WP_016389929.1">
    <property type="nucleotide sequence ID" value="NZ_KE646806.1"/>
</dbReference>
<dbReference type="InterPro" id="IPR038987">
    <property type="entry name" value="MoeA-like"/>
</dbReference>
<evidence type="ECO:0000259" key="14">
    <source>
        <dbReference type="SMART" id="SM00852"/>
    </source>
</evidence>
<name>A0AB33Z256_9GAMM</name>
<keyword evidence="8 13" id="KW-0808">Transferase</keyword>
<keyword evidence="16" id="KW-1185">Reference proteome</keyword>
<dbReference type="Pfam" id="PF03453">
    <property type="entry name" value="MoeA_N"/>
    <property type="match status" value="1"/>
</dbReference>
<dbReference type="Proteomes" id="UP000015462">
    <property type="component" value="Unassembled WGS sequence"/>
</dbReference>
<dbReference type="Pfam" id="PF00994">
    <property type="entry name" value="MoCF_biosynth"/>
    <property type="match status" value="1"/>
</dbReference>
<gene>
    <name evidence="15" type="ORF">L196_03086</name>
</gene>
<evidence type="ECO:0000256" key="8">
    <source>
        <dbReference type="ARBA" id="ARBA00022679"/>
    </source>
</evidence>
<dbReference type="AlphaFoldDB" id="A0AB33Z256"/>
<evidence type="ECO:0000256" key="7">
    <source>
        <dbReference type="ARBA" id="ARBA00022505"/>
    </source>
</evidence>
<dbReference type="SUPFAM" id="SSF63867">
    <property type="entry name" value="MoeA C-terminal domain-like"/>
    <property type="match status" value="1"/>
</dbReference>
<dbReference type="CDD" id="cd00887">
    <property type="entry name" value="MoeA"/>
    <property type="match status" value="1"/>
</dbReference>
<dbReference type="PROSITE" id="PS01079">
    <property type="entry name" value="MOCF_BIOSYNTHESIS_2"/>
    <property type="match status" value="1"/>
</dbReference>
<dbReference type="Gene3D" id="3.90.105.10">
    <property type="entry name" value="Molybdopterin biosynthesis moea protein, domain 2"/>
    <property type="match status" value="1"/>
</dbReference>